<dbReference type="CDD" id="cd08566">
    <property type="entry name" value="GDPD_AtGDE_like"/>
    <property type="match status" value="1"/>
</dbReference>
<dbReference type="RefSeq" id="WP_310500796.1">
    <property type="nucleotide sequence ID" value="NZ_JAVDSB010000010.1"/>
</dbReference>
<feature type="domain" description="GP-PDE" evidence="1">
    <location>
        <begin position="12"/>
        <end position="276"/>
    </location>
</feature>
<proteinExistence type="predicted"/>
<evidence type="ECO:0000313" key="2">
    <source>
        <dbReference type="EMBL" id="MDR6553317.1"/>
    </source>
</evidence>
<organism evidence="2 3">
    <name type="scientific">Paenibacillus qinlingensis</name>
    <dbReference type="NCBI Taxonomy" id="1837343"/>
    <lineage>
        <taxon>Bacteria</taxon>
        <taxon>Bacillati</taxon>
        <taxon>Bacillota</taxon>
        <taxon>Bacilli</taxon>
        <taxon>Bacillales</taxon>
        <taxon>Paenibacillaceae</taxon>
        <taxon>Paenibacillus</taxon>
    </lineage>
</organism>
<reference evidence="2 3" key="1">
    <citation type="submission" date="2023-07" db="EMBL/GenBank/DDBJ databases">
        <title>Sorghum-associated microbial communities from plants grown in Nebraska, USA.</title>
        <authorList>
            <person name="Schachtman D."/>
        </authorList>
    </citation>
    <scope>NUCLEOTIDE SEQUENCE [LARGE SCALE GENOMIC DNA]</scope>
    <source>
        <strain evidence="2 3">CC258</strain>
    </source>
</reference>
<dbReference type="SUPFAM" id="SSF51695">
    <property type="entry name" value="PLC-like phosphodiesterases"/>
    <property type="match status" value="1"/>
</dbReference>
<name>A0ABU1P0P6_9BACL</name>
<gene>
    <name evidence="2" type="ORF">J2736_004524</name>
</gene>
<evidence type="ECO:0000259" key="1">
    <source>
        <dbReference type="PROSITE" id="PS51704"/>
    </source>
</evidence>
<dbReference type="InterPro" id="IPR017946">
    <property type="entry name" value="PLC-like_Pdiesterase_TIM-brl"/>
</dbReference>
<dbReference type="PANTHER" id="PTHR46211:SF14">
    <property type="entry name" value="GLYCEROPHOSPHODIESTER PHOSPHODIESTERASE"/>
    <property type="match status" value="1"/>
</dbReference>
<protein>
    <submittedName>
        <fullName evidence="2">Glycerophosphoryl diester phosphodiesterase</fullName>
    </submittedName>
</protein>
<dbReference type="PROSITE" id="PS51704">
    <property type="entry name" value="GP_PDE"/>
    <property type="match status" value="1"/>
</dbReference>
<comment type="caution">
    <text evidence="2">The sequence shown here is derived from an EMBL/GenBank/DDBJ whole genome shotgun (WGS) entry which is preliminary data.</text>
</comment>
<sequence>MVLREEIWWKSVKWQAHQNSNSEMPENTLAAVNYAWELGGIPELDIRQTVDGTIVGLHDATPERTTNAPAADKDKLVSTLTYEQLCAWDAGIKFGEQFQGERIPDLEHIFKVLAEHAERELYLDYKSVDLESLAELIGKYGVARQLIFAHNDHGNCSAMKRLVPEVRTMLWISGRVPETLMRTCTEVLEGDSSTLDIIQLHLVDEEAATEGEWRYRVPQSYVADTLAQLEERGLELEVLPFHFADRDVFELLDMGIRRYAVDEPKRFVEVLQRYFE</sequence>
<evidence type="ECO:0000313" key="3">
    <source>
        <dbReference type="Proteomes" id="UP001267290"/>
    </source>
</evidence>
<dbReference type="Gene3D" id="3.20.20.190">
    <property type="entry name" value="Phosphatidylinositol (PI) phosphodiesterase"/>
    <property type="match status" value="1"/>
</dbReference>
<dbReference type="PANTHER" id="PTHR46211">
    <property type="entry name" value="GLYCEROPHOSPHORYL DIESTER PHOSPHODIESTERASE"/>
    <property type="match status" value="1"/>
</dbReference>
<accession>A0ABU1P0P6</accession>
<dbReference type="EMBL" id="JAVDSB010000010">
    <property type="protein sequence ID" value="MDR6553317.1"/>
    <property type="molecule type" value="Genomic_DNA"/>
</dbReference>
<keyword evidence="3" id="KW-1185">Reference proteome</keyword>
<dbReference type="InterPro" id="IPR030395">
    <property type="entry name" value="GP_PDE_dom"/>
</dbReference>
<dbReference type="Proteomes" id="UP001267290">
    <property type="component" value="Unassembled WGS sequence"/>
</dbReference>
<dbReference type="Pfam" id="PF03009">
    <property type="entry name" value="GDPD"/>
    <property type="match status" value="1"/>
</dbReference>